<accession>A0A7C5M4B7</accession>
<evidence type="ECO:0000313" key="1">
    <source>
        <dbReference type="EMBL" id="HHL43775.1"/>
    </source>
</evidence>
<protein>
    <submittedName>
        <fullName evidence="1">Uncharacterized protein</fullName>
    </submittedName>
</protein>
<dbReference type="AlphaFoldDB" id="A0A7C5M4B7"/>
<dbReference type="EMBL" id="DRMJ01000480">
    <property type="protein sequence ID" value="HHL43775.1"/>
    <property type="molecule type" value="Genomic_DNA"/>
</dbReference>
<reference evidence="1" key="1">
    <citation type="journal article" date="2020" name="mSystems">
        <title>Genome- and Community-Level Interaction Insights into Carbon Utilization and Element Cycling Functions of Hydrothermarchaeota in Hydrothermal Sediment.</title>
        <authorList>
            <person name="Zhou Z."/>
            <person name="Liu Y."/>
            <person name="Xu W."/>
            <person name="Pan J."/>
            <person name="Luo Z.H."/>
            <person name="Li M."/>
        </authorList>
    </citation>
    <scope>NUCLEOTIDE SEQUENCE [LARGE SCALE GENOMIC DNA]</scope>
    <source>
        <strain evidence="1">HyVt-485</strain>
    </source>
</reference>
<proteinExistence type="predicted"/>
<comment type="caution">
    <text evidence="1">The sequence shown here is derived from an EMBL/GenBank/DDBJ whole genome shotgun (WGS) entry which is preliminary data.</text>
</comment>
<organism evidence="1">
    <name type="scientific">Hellea balneolensis</name>
    <dbReference type="NCBI Taxonomy" id="287478"/>
    <lineage>
        <taxon>Bacteria</taxon>
        <taxon>Pseudomonadati</taxon>
        <taxon>Pseudomonadota</taxon>
        <taxon>Alphaproteobacteria</taxon>
        <taxon>Maricaulales</taxon>
        <taxon>Robiginitomaculaceae</taxon>
        <taxon>Hellea</taxon>
    </lineage>
</organism>
<name>A0A7C5M4B7_9PROT</name>
<gene>
    <name evidence="1" type="ORF">ENJ42_09160</name>
</gene>
<dbReference type="Proteomes" id="UP000885830">
    <property type="component" value="Unassembled WGS sequence"/>
</dbReference>
<feature type="non-terminal residue" evidence="1">
    <location>
        <position position="131"/>
    </location>
</feature>
<sequence>MQKHNNWPRFFVGMSVATTLITGGGIANAGTIDRPYFRAASLVIVMGGNDFSENGGTAPFAVDFNLLTSVSGTAANDLIADNGVAMNYNTGQWNAISNGFNSGYEYDIINPTFGGVFTSVGPHQTLDENDI</sequence>